<evidence type="ECO:0000313" key="3">
    <source>
        <dbReference type="EMBL" id="QNJ97183.1"/>
    </source>
</evidence>
<dbReference type="RefSeq" id="WP_186990728.1">
    <property type="nucleotide sequence ID" value="NZ_CP052909.1"/>
</dbReference>
<feature type="compositionally biased region" description="Polar residues" evidence="1">
    <location>
        <begin position="346"/>
        <end position="357"/>
    </location>
</feature>
<accession>A0A7G8PS67</accession>
<keyword evidence="2" id="KW-0732">Signal</keyword>
<dbReference type="EMBL" id="CP052909">
    <property type="protein sequence ID" value="QNJ97183.1"/>
    <property type="molecule type" value="Genomic_DNA"/>
</dbReference>
<evidence type="ECO:0000256" key="1">
    <source>
        <dbReference type="SAM" id="MobiDB-lite"/>
    </source>
</evidence>
<dbReference type="PROSITE" id="PS51257">
    <property type="entry name" value="PROKAR_LIPOPROTEIN"/>
    <property type="match status" value="1"/>
</dbReference>
<dbReference type="Proteomes" id="UP000515514">
    <property type="component" value="Chromosome"/>
</dbReference>
<evidence type="ECO:0000256" key="2">
    <source>
        <dbReference type="SAM" id="SignalP"/>
    </source>
</evidence>
<feature type="region of interest" description="Disordered" evidence="1">
    <location>
        <begin position="346"/>
        <end position="367"/>
    </location>
</feature>
<organism evidence="3 4">
    <name type="scientific">Constantimarinum furrinae</name>
    <dbReference type="NCBI Taxonomy" id="2562285"/>
    <lineage>
        <taxon>Bacteria</taxon>
        <taxon>Pseudomonadati</taxon>
        <taxon>Bacteroidota</taxon>
        <taxon>Flavobacteriia</taxon>
        <taxon>Flavobacteriales</taxon>
        <taxon>Flavobacteriaceae</taxon>
        <taxon>Altibacter/Constantimarinum group</taxon>
        <taxon>Constantimarinum</taxon>
    </lineage>
</organism>
<protein>
    <submittedName>
        <fullName evidence="3">Uncharacterized protein</fullName>
    </submittedName>
</protein>
<dbReference type="KEGG" id="alti:ALE3EI_0605"/>
<keyword evidence="4" id="KW-1185">Reference proteome</keyword>
<evidence type="ECO:0000313" key="4">
    <source>
        <dbReference type="Proteomes" id="UP000515514"/>
    </source>
</evidence>
<dbReference type="AlphaFoldDB" id="A0A7G8PS67"/>
<reference evidence="3 4" key="1">
    <citation type="submission" date="2020-04" db="EMBL/GenBank/DDBJ databases">
        <title>Genome sequence of Altibacter aquimarinus strain ALE3EI.</title>
        <authorList>
            <person name="Oh H.-M."/>
            <person name="Jang D."/>
        </authorList>
    </citation>
    <scope>NUCLEOTIDE SEQUENCE [LARGE SCALE GENOMIC DNA]</scope>
    <source>
        <strain evidence="3 4">ALE3EI</strain>
    </source>
</reference>
<proteinExistence type="predicted"/>
<feature type="signal peptide" evidence="2">
    <location>
        <begin position="1"/>
        <end position="20"/>
    </location>
</feature>
<feature type="chain" id="PRO_5028907133" evidence="2">
    <location>
        <begin position="21"/>
        <end position="367"/>
    </location>
</feature>
<sequence>MSAKILFSLLLSATFFTSCLNLTEDRITGTSENTISEKNPDQLEYKIIMDNKRNMPMARIPLPASWQMNTNDPTVLLEGPGGLKVGNLRNNMFIATNDPYMQQAYSQSGTQLRINPGLMNVFDQDFVPQLRQNGFTVKAKYPLPKMVESDKNYFSKLYKTAPSQNKYEAIAVELQDQNNTSLLFVIRSFDSYAQGTSMWGYYGYALEAPTSAFEAAKNHFLFGIQNIEYNPQQIALYNQEEQQKANASWASHNQKMAANQRNFEAQQAAFKSSNDAINKSMMDTWRNNNASSDRMQEKTVDGIWEQKNMTNTSTGQTYKVEDGASNYWMNSNGEYIKTNDNFYNPNTDNTVNNQSWNRMDATDDGGY</sequence>
<gene>
    <name evidence="3" type="ORF">ALE3EI_0605</name>
</gene>
<name>A0A7G8PS67_9FLAO</name>